<evidence type="ECO:0000259" key="5">
    <source>
        <dbReference type="PROSITE" id="PS50041"/>
    </source>
</evidence>
<evidence type="ECO:0000256" key="3">
    <source>
        <dbReference type="SAM" id="MobiDB-lite"/>
    </source>
</evidence>
<comment type="subcellular location">
    <subcellularLocation>
        <location evidence="1">Cell membrane</location>
        <topology evidence="1">Single-pass type II membrane protein</topology>
    </subcellularLocation>
</comment>
<feature type="transmembrane region" description="Helical" evidence="4">
    <location>
        <begin position="78"/>
        <end position="100"/>
    </location>
</feature>
<dbReference type="PROSITE" id="PS00615">
    <property type="entry name" value="C_TYPE_LECTIN_1"/>
    <property type="match status" value="1"/>
</dbReference>
<evidence type="ECO:0000256" key="1">
    <source>
        <dbReference type="ARBA" id="ARBA00004401"/>
    </source>
</evidence>
<dbReference type="Pfam" id="PF00059">
    <property type="entry name" value="Lectin_C"/>
    <property type="match status" value="1"/>
</dbReference>
<keyword evidence="2" id="KW-1015">Disulfide bond</keyword>
<reference evidence="6" key="1">
    <citation type="submission" date="2023-03" db="EMBL/GenBank/DDBJ databases">
        <title>Electrophorus voltai genome.</title>
        <authorList>
            <person name="Bian C."/>
        </authorList>
    </citation>
    <scope>NUCLEOTIDE SEQUENCE</scope>
    <source>
        <strain evidence="6">CB-2022</strain>
        <tissue evidence="6">Muscle</tissue>
    </source>
</reference>
<dbReference type="AlphaFoldDB" id="A0AAD8ZA95"/>
<keyword evidence="4" id="KW-0812">Transmembrane</keyword>
<dbReference type="PANTHER" id="PTHR45710:SF28">
    <property type="entry name" value="C-TYPE LECTIN DOMAIN FAMILY 4 MEMBER C ISOFORM 1"/>
    <property type="match status" value="1"/>
</dbReference>
<feature type="compositionally biased region" description="Basic and acidic residues" evidence="3">
    <location>
        <begin position="15"/>
        <end position="41"/>
    </location>
</feature>
<dbReference type="PROSITE" id="PS50041">
    <property type="entry name" value="C_TYPE_LECTIN_2"/>
    <property type="match status" value="1"/>
</dbReference>
<dbReference type="SUPFAM" id="SSF56436">
    <property type="entry name" value="C-type lectin-like"/>
    <property type="match status" value="1"/>
</dbReference>
<name>A0AAD8ZA95_9TELE</name>
<evidence type="ECO:0000313" key="7">
    <source>
        <dbReference type="Proteomes" id="UP001239994"/>
    </source>
</evidence>
<keyword evidence="4" id="KW-1133">Transmembrane helix</keyword>
<sequence length="272" mass="31308">MEKGSEVEMEQISPAEKKEDEDVKKDTGQETKDEKELKGENKNIYSVPFNPTEDIYTSSKMPGSPPKFHKDVNGRVNFYRGLSVILLLLCVLFLAVILALSIKLSEVQGNQECPDVEKATVAEACNCQKCELMYKTRASDDNKHLCSECGTGWHKFENSCYFLSENRLNWLESREKCQEKGGDLAVISNERVQTFLTEKGPMLYWIGLHDLGTQQWTWINNTALTQSYWFQTPNAGHCALLRGWKSPQNNWYSNRCEIYSHFICERVKAFYK</sequence>
<feature type="region of interest" description="Disordered" evidence="3">
    <location>
        <begin position="1"/>
        <end position="46"/>
    </location>
</feature>
<dbReference type="EMBL" id="JAROKS010000016">
    <property type="protein sequence ID" value="KAK1795352.1"/>
    <property type="molecule type" value="Genomic_DNA"/>
</dbReference>
<dbReference type="InterPro" id="IPR001304">
    <property type="entry name" value="C-type_lectin-like"/>
</dbReference>
<organism evidence="6 7">
    <name type="scientific">Electrophorus voltai</name>
    <dbReference type="NCBI Taxonomy" id="2609070"/>
    <lineage>
        <taxon>Eukaryota</taxon>
        <taxon>Metazoa</taxon>
        <taxon>Chordata</taxon>
        <taxon>Craniata</taxon>
        <taxon>Vertebrata</taxon>
        <taxon>Euteleostomi</taxon>
        <taxon>Actinopterygii</taxon>
        <taxon>Neopterygii</taxon>
        <taxon>Teleostei</taxon>
        <taxon>Ostariophysi</taxon>
        <taxon>Gymnotiformes</taxon>
        <taxon>Gymnotoidei</taxon>
        <taxon>Gymnotidae</taxon>
        <taxon>Electrophorus</taxon>
    </lineage>
</organism>
<evidence type="ECO:0000256" key="2">
    <source>
        <dbReference type="ARBA" id="ARBA00023157"/>
    </source>
</evidence>
<dbReference type="Gene3D" id="3.10.100.10">
    <property type="entry name" value="Mannose-Binding Protein A, subunit A"/>
    <property type="match status" value="1"/>
</dbReference>
<dbReference type="SMART" id="SM00034">
    <property type="entry name" value="CLECT"/>
    <property type="match status" value="1"/>
</dbReference>
<feature type="domain" description="C-type lectin" evidence="5">
    <location>
        <begin position="156"/>
        <end position="265"/>
    </location>
</feature>
<dbReference type="GO" id="GO:0005886">
    <property type="term" value="C:plasma membrane"/>
    <property type="evidence" value="ECO:0007669"/>
    <property type="project" value="UniProtKB-SubCell"/>
</dbReference>
<dbReference type="InterPro" id="IPR050828">
    <property type="entry name" value="C-type_lectin/matrix_domain"/>
</dbReference>
<keyword evidence="7" id="KW-1185">Reference proteome</keyword>
<dbReference type="PANTHER" id="PTHR45710">
    <property type="entry name" value="C-TYPE LECTIN DOMAIN-CONTAINING PROTEIN 180"/>
    <property type="match status" value="1"/>
</dbReference>
<gene>
    <name evidence="6" type="ORF">P4O66_010514</name>
</gene>
<keyword evidence="4" id="KW-0472">Membrane</keyword>
<evidence type="ECO:0000256" key="4">
    <source>
        <dbReference type="SAM" id="Phobius"/>
    </source>
</evidence>
<evidence type="ECO:0000313" key="6">
    <source>
        <dbReference type="EMBL" id="KAK1795352.1"/>
    </source>
</evidence>
<protein>
    <recommendedName>
        <fullName evidence="5">C-type lectin domain-containing protein</fullName>
    </recommendedName>
</protein>
<proteinExistence type="predicted"/>
<dbReference type="InterPro" id="IPR016187">
    <property type="entry name" value="CTDL_fold"/>
</dbReference>
<dbReference type="InterPro" id="IPR018378">
    <property type="entry name" value="C-type_lectin_CS"/>
</dbReference>
<dbReference type="InterPro" id="IPR016186">
    <property type="entry name" value="C-type_lectin-like/link_sf"/>
</dbReference>
<dbReference type="Proteomes" id="UP001239994">
    <property type="component" value="Unassembled WGS sequence"/>
</dbReference>
<accession>A0AAD8ZA95</accession>
<comment type="caution">
    <text evidence="6">The sequence shown here is derived from an EMBL/GenBank/DDBJ whole genome shotgun (WGS) entry which is preliminary data.</text>
</comment>